<protein>
    <recommendedName>
        <fullName evidence="7">Glutamyl-tRNA(Gln) amidotransferase subunit A</fullName>
        <shortName evidence="7">Glu-ADT subunit A</shortName>
        <ecNumber evidence="7">6.3.5.7</ecNumber>
    </recommendedName>
</protein>
<dbReference type="PANTHER" id="PTHR11895">
    <property type="entry name" value="TRANSAMIDASE"/>
    <property type="match status" value="1"/>
</dbReference>
<dbReference type="InterPro" id="IPR023631">
    <property type="entry name" value="Amidase_dom"/>
</dbReference>
<evidence type="ECO:0000313" key="9">
    <source>
        <dbReference type="EMBL" id="GAK59436.1"/>
    </source>
</evidence>
<proteinExistence type="inferred from homology"/>
<dbReference type="eggNOG" id="COG0154">
    <property type="taxonomic scope" value="Bacteria"/>
</dbReference>
<dbReference type="GO" id="GO:0006412">
    <property type="term" value="P:translation"/>
    <property type="evidence" value="ECO:0007669"/>
    <property type="project" value="UniProtKB-UniRule"/>
</dbReference>
<dbReference type="GO" id="GO:0005524">
    <property type="term" value="F:ATP binding"/>
    <property type="evidence" value="ECO:0007669"/>
    <property type="project" value="UniProtKB-KW"/>
</dbReference>
<keyword evidence="5 7" id="KW-0648">Protein biosynthesis</keyword>
<evidence type="ECO:0000259" key="8">
    <source>
        <dbReference type="Pfam" id="PF01425"/>
    </source>
</evidence>
<feature type="active site" description="Charge relay system" evidence="7">
    <location>
        <position position="155"/>
    </location>
</feature>
<feature type="active site" description="Charge relay system" evidence="7">
    <location>
        <position position="80"/>
    </location>
</feature>
<dbReference type="PIRSF" id="PIRSF001221">
    <property type="entry name" value="Amidase_fungi"/>
    <property type="match status" value="1"/>
</dbReference>
<dbReference type="HAMAP" id="MF_00120">
    <property type="entry name" value="GatA"/>
    <property type="match status" value="1"/>
</dbReference>
<sequence>MELYHHTIRELHQKLCDGEVSSRQITEAVLARIDEVEPTLHSYIRVMKEEALDQADHIDEQLGKGEIEPTYLTGIPLAIKDVICIKGVPTTCGSKILEHFVPPYDATVIQKLKQQHPVLIGRTNMDEFAMGASTEHSAYGITRNPWDIERVPGGSSGGSAAAVAAGEAIAALGTDTGGSIRQPAAFCNITGLKPTYGRVSRYGLVAFASSLDQIGPMTKDVFDAAILLQAISGHDPKDSTSVNYSVPDYTQSLLPDLQGVKIGIPKEYFAEGLDPQIERAVRNAIDVLERLGATCREVSLPNTAYGVATYYIIAPSEASSNLARYDGVKYGYRTANYSDLMDMYTKTRSEGFGPEVIRRIMLGTYTLSSGYYDAYYLKAQKVRTLVRQDFERVFQEVDVLATPITPTPPFKIGEFVDDPLTMYLIDVYTVPINLAGLTGISIPCGFTQDHLPIGLQIIGGHFQEEKVLRTAFAFQEQTNFHRQQPEIARIDDK</sequence>
<dbReference type="InterPro" id="IPR036928">
    <property type="entry name" value="AS_sf"/>
</dbReference>
<dbReference type="Pfam" id="PF01425">
    <property type="entry name" value="Amidase"/>
    <property type="match status" value="1"/>
</dbReference>
<evidence type="ECO:0000313" key="10">
    <source>
        <dbReference type="Proteomes" id="UP000030661"/>
    </source>
</evidence>
<keyword evidence="4 7" id="KW-0067">ATP-binding</keyword>
<keyword evidence="9" id="KW-0808">Transferase</keyword>
<dbReference type="GO" id="GO:0030956">
    <property type="term" value="C:glutamyl-tRNA(Gln) amidotransferase complex"/>
    <property type="evidence" value="ECO:0007669"/>
    <property type="project" value="InterPro"/>
</dbReference>
<dbReference type="GO" id="GO:0016740">
    <property type="term" value="F:transferase activity"/>
    <property type="evidence" value="ECO:0007669"/>
    <property type="project" value="UniProtKB-KW"/>
</dbReference>
<gene>
    <name evidence="7" type="primary">gatA</name>
    <name evidence="9" type="ORF">U27_06421</name>
</gene>
<dbReference type="HOGENOM" id="CLU_009600_0_3_0"/>
<dbReference type="AlphaFoldDB" id="A0A081C4D1"/>
<evidence type="ECO:0000256" key="6">
    <source>
        <dbReference type="ARBA" id="ARBA00047407"/>
    </source>
</evidence>
<keyword evidence="2 7" id="KW-0436">Ligase</keyword>
<dbReference type="PROSITE" id="PS00571">
    <property type="entry name" value="AMIDASES"/>
    <property type="match status" value="1"/>
</dbReference>
<evidence type="ECO:0000256" key="7">
    <source>
        <dbReference type="HAMAP-Rule" id="MF_00120"/>
    </source>
</evidence>
<comment type="similarity">
    <text evidence="1 7">Belongs to the amidase family. GatA subfamily.</text>
</comment>
<organism evidence="9">
    <name type="scientific">Vecturithrix granuli</name>
    <dbReference type="NCBI Taxonomy" id="1499967"/>
    <lineage>
        <taxon>Bacteria</taxon>
        <taxon>Candidatus Moduliflexota</taxon>
        <taxon>Candidatus Vecturitrichia</taxon>
        <taxon>Candidatus Vecturitrichales</taxon>
        <taxon>Candidatus Vecturitrichaceae</taxon>
        <taxon>Candidatus Vecturithrix</taxon>
    </lineage>
</organism>
<dbReference type="STRING" id="1499967.U27_06421"/>
<keyword evidence="3 7" id="KW-0547">Nucleotide-binding</keyword>
<evidence type="ECO:0000256" key="5">
    <source>
        <dbReference type="ARBA" id="ARBA00022917"/>
    </source>
</evidence>
<dbReference type="InterPro" id="IPR020556">
    <property type="entry name" value="Amidase_CS"/>
</dbReference>
<dbReference type="NCBIfam" id="TIGR00132">
    <property type="entry name" value="gatA"/>
    <property type="match status" value="1"/>
</dbReference>
<reference evidence="9" key="1">
    <citation type="journal article" date="2015" name="PeerJ">
        <title>First genomic representation of candidate bacterial phylum KSB3 points to enhanced environmental sensing as a trigger of wastewater bulking.</title>
        <authorList>
            <person name="Sekiguchi Y."/>
            <person name="Ohashi A."/>
            <person name="Parks D.H."/>
            <person name="Yamauchi T."/>
            <person name="Tyson G.W."/>
            <person name="Hugenholtz P."/>
        </authorList>
    </citation>
    <scope>NUCLEOTIDE SEQUENCE [LARGE SCALE GENOMIC DNA]</scope>
</reference>
<evidence type="ECO:0000256" key="3">
    <source>
        <dbReference type="ARBA" id="ARBA00022741"/>
    </source>
</evidence>
<dbReference type="EC" id="6.3.5.7" evidence="7"/>
<dbReference type="SUPFAM" id="SSF75304">
    <property type="entry name" value="Amidase signature (AS) enzymes"/>
    <property type="match status" value="1"/>
</dbReference>
<evidence type="ECO:0000256" key="1">
    <source>
        <dbReference type="ARBA" id="ARBA00008069"/>
    </source>
</evidence>
<dbReference type="InterPro" id="IPR004412">
    <property type="entry name" value="GatA"/>
</dbReference>
<evidence type="ECO:0000256" key="4">
    <source>
        <dbReference type="ARBA" id="ARBA00022840"/>
    </source>
</evidence>
<dbReference type="Gene3D" id="3.90.1300.10">
    <property type="entry name" value="Amidase signature (AS) domain"/>
    <property type="match status" value="1"/>
</dbReference>
<dbReference type="EMBL" id="DF820470">
    <property type="protein sequence ID" value="GAK59436.1"/>
    <property type="molecule type" value="Genomic_DNA"/>
</dbReference>
<keyword evidence="10" id="KW-1185">Reference proteome</keyword>
<comment type="catalytic activity">
    <reaction evidence="6 7">
        <text>L-glutamyl-tRNA(Gln) + L-glutamine + ATP + H2O = L-glutaminyl-tRNA(Gln) + L-glutamate + ADP + phosphate + H(+)</text>
        <dbReference type="Rhea" id="RHEA:17521"/>
        <dbReference type="Rhea" id="RHEA-COMP:9681"/>
        <dbReference type="Rhea" id="RHEA-COMP:9684"/>
        <dbReference type="ChEBI" id="CHEBI:15377"/>
        <dbReference type="ChEBI" id="CHEBI:15378"/>
        <dbReference type="ChEBI" id="CHEBI:29985"/>
        <dbReference type="ChEBI" id="CHEBI:30616"/>
        <dbReference type="ChEBI" id="CHEBI:43474"/>
        <dbReference type="ChEBI" id="CHEBI:58359"/>
        <dbReference type="ChEBI" id="CHEBI:78520"/>
        <dbReference type="ChEBI" id="CHEBI:78521"/>
        <dbReference type="ChEBI" id="CHEBI:456216"/>
        <dbReference type="EC" id="6.3.5.7"/>
    </reaction>
</comment>
<accession>A0A081C4D1</accession>
<comment type="subunit">
    <text evidence="7">Heterotrimer of A, B and C subunits.</text>
</comment>
<dbReference type="Proteomes" id="UP000030661">
    <property type="component" value="Unassembled WGS sequence"/>
</dbReference>
<comment type="function">
    <text evidence="7">Allows the formation of correctly charged Gln-tRNA(Gln) through the transamidation of misacylated Glu-tRNA(Gln) in organisms which lack glutaminyl-tRNA synthetase. The reaction takes place in the presence of glutamine and ATP through an activated gamma-phospho-Glu-tRNA(Gln).</text>
</comment>
<feature type="domain" description="Amidase" evidence="8">
    <location>
        <begin position="25"/>
        <end position="468"/>
    </location>
</feature>
<evidence type="ECO:0000256" key="2">
    <source>
        <dbReference type="ARBA" id="ARBA00022598"/>
    </source>
</evidence>
<dbReference type="GO" id="GO:0050567">
    <property type="term" value="F:glutaminyl-tRNA synthase (glutamine-hydrolyzing) activity"/>
    <property type="evidence" value="ECO:0007669"/>
    <property type="project" value="UniProtKB-UniRule"/>
</dbReference>
<name>A0A081C4D1_VECG1</name>
<feature type="active site" description="Acyl-ester intermediate" evidence="7">
    <location>
        <position position="179"/>
    </location>
</feature>
<dbReference type="PANTHER" id="PTHR11895:SF151">
    <property type="entry name" value="GLUTAMYL-TRNA(GLN) AMIDOTRANSFERASE SUBUNIT A"/>
    <property type="match status" value="1"/>
</dbReference>
<dbReference type="InterPro" id="IPR000120">
    <property type="entry name" value="Amidase"/>
</dbReference>